<organism evidence="2">
    <name type="scientific">Anthurium amnicola</name>
    <dbReference type="NCBI Taxonomy" id="1678845"/>
    <lineage>
        <taxon>Eukaryota</taxon>
        <taxon>Viridiplantae</taxon>
        <taxon>Streptophyta</taxon>
        <taxon>Embryophyta</taxon>
        <taxon>Tracheophyta</taxon>
        <taxon>Spermatophyta</taxon>
        <taxon>Magnoliopsida</taxon>
        <taxon>Liliopsida</taxon>
        <taxon>Araceae</taxon>
        <taxon>Pothoideae</taxon>
        <taxon>Potheae</taxon>
        <taxon>Anthurium</taxon>
    </lineage>
</organism>
<dbReference type="EMBL" id="GDJX01020900">
    <property type="protein sequence ID" value="JAT47036.1"/>
    <property type="molecule type" value="Transcribed_RNA"/>
</dbReference>
<feature type="compositionally biased region" description="Basic and acidic residues" evidence="1">
    <location>
        <begin position="329"/>
        <end position="349"/>
    </location>
</feature>
<protein>
    <submittedName>
        <fullName evidence="2">Protein piccolo</fullName>
    </submittedName>
</protein>
<feature type="compositionally biased region" description="Basic residues" evidence="1">
    <location>
        <begin position="98"/>
        <end position="114"/>
    </location>
</feature>
<feature type="compositionally biased region" description="Basic residues" evidence="1">
    <location>
        <begin position="148"/>
        <end position="164"/>
    </location>
</feature>
<feature type="compositionally biased region" description="Basic residues" evidence="1">
    <location>
        <begin position="422"/>
        <end position="431"/>
    </location>
</feature>
<feature type="region of interest" description="Disordered" evidence="1">
    <location>
        <begin position="23"/>
        <end position="431"/>
    </location>
</feature>
<feature type="non-terminal residue" evidence="2">
    <location>
        <position position="431"/>
    </location>
</feature>
<name>A0A1D1XXB1_9ARAE</name>
<dbReference type="AlphaFoldDB" id="A0A1D1XXB1"/>
<accession>A0A1D1XXB1</accession>
<sequence>MRHHGGGGANGCVGFHLQGCLRQQVTGGDPSESRQHDLPGAPRPPPEPAHRGDPGRHRRPPQAQVPRPLRQPAQREYPGDPQQADPPHPPQPLLQCPLRRHPLRPIHPAVRPRRLLPQPRPLRPSPGHPLRADRHARLPQDPPSHGLRDRRHRGRRRDRPRRVRDHRDQHPDAEREEGEAGGGAGGGGGAGLGEHAAADVGLERHHREAGPVQQDAALQVRRLGGGHQGPVRQGLPRGWRHHRDGVQDDLPGGHLHRRQEAGDPGADQEPGGVRAGDGAAGRPPAPQPGSLPGLLLVLRHAAHPLRVRPQREPPPAPPRAGLLQRQQQRPRERPAVAEEVRHRAGDRQGARLPPPRLQATGAAPQREVHQHTARRRVRGEAVRLRAGEAAAHAGQPRPEEVPPGGRVRGARAGRAEPAVQRQVRRLQLRGG</sequence>
<evidence type="ECO:0000256" key="1">
    <source>
        <dbReference type="SAM" id="MobiDB-lite"/>
    </source>
</evidence>
<reference evidence="2" key="1">
    <citation type="submission" date="2015-07" db="EMBL/GenBank/DDBJ databases">
        <title>Transcriptome Assembly of Anthurium amnicola.</title>
        <authorList>
            <person name="Suzuki J."/>
        </authorList>
    </citation>
    <scope>NUCLEOTIDE SEQUENCE</scope>
</reference>
<proteinExistence type="predicted"/>
<feature type="compositionally biased region" description="Pro residues" evidence="1">
    <location>
        <begin position="118"/>
        <end position="127"/>
    </location>
</feature>
<feature type="compositionally biased region" description="Gly residues" evidence="1">
    <location>
        <begin position="180"/>
        <end position="192"/>
    </location>
</feature>
<feature type="compositionally biased region" description="Low complexity" evidence="1">
    <location>
        <begin position="402"/>
        <end position="421"/>
    </location>
</feature>
<evidence type="ECO:0000313" key="2">
    <source>
        <dbReference type="EMBL" id="JAT47036.1"/>
    </source>
</evidence>
<gene>
    <name evidence="2" type="primary">Pclo_1</name>
    <name evidence="2" type="ORF">g.70224</name>
</gene>